<evidence type="ECO:0000259" key="1">
    <source>
        <dbReference type="SMART" id="SM00901"/>
    </source>
</evidence>
<evidence type="ECO:0000313" key="2">
    <source>
        <dbReference type="EMBL" id="GAA4423115.1"/>
    </source>
</evidence>
<dbReference type="InterPro" id="IPR014966">
    <property type="entry name" value="FRG-dom"/>
</dbReference>
<gene>
    <name evidence="2" type="ORF">GCM10023188_01560</name>
</gene>
<keyword evidence="3" id="KW-1185">Reference proteome</keyword>
<accession>A0ABP8L5N7</accession>
<organism evidence="2 3">
    <name type="scientific">Pontibacter saemangeumensis</name>
    <dbReference type="NCBI Taxonomy" id="1084525"/>
    <lineage>
        <taxon>Bacteria</taxon>
        <taxon>Pseudomonadati</taxon>
        <taxon>Bacteroidota</taxon>
        <taxon>Cytophagia</taxon>
        <taxon>Cytophagales</taxon>
        <taxon>Hymenobacteraceae</taxon>
        <taxon>Pontibacter</taxon>
    </lineage>
</organism>
<dbReference type="Proteomes" id="UP001500552">
    <property type="component" value="Unassembled WGS sequence"/>
</dbReference>
<name>A0ABP8L5N7_9BACT</name>
<dbReference type="Pfam" id="PF08867">
    <property type="entry name" value="FRG"/>
    <property type="match status" value="1"/>
</dbReference>
<dbReference type="RefSeq" id="WP_345156222.1">
    <property type="nucleotide sequence ID" value="NZ_BAABHC010000001.1"/>
</dbReference>
<evidence type="ECO:0000313" key="3">
    <source>
        <dbReference type="Proteomes" id="UP001500552"/>
    </source>
</evidence>
<sequence>MRIFEKEEYYIKSVSDFLKIKDRLLYTFDPGTWFFRGEDDYTYLLKPSIGRLFAETGNFTTKEKLLHFEKHAFNEFYVRVYNELREKDKFILLAVAQHHGLKTRLLDWTFSPLIALFFAVENDSKHDEDGSLITFQATTHFNNYDKQIISPFDERLEEYHFLFMPDLSPRIRVQQGVFQLFKDPTQEFREGNNLSKFIIPAAHKRTIKRELSELGVSYQTVFPDLDGLCKYINYHKLNNKL</sequence>
<dbReference type="EMBL" id="BAABHC010000001">
    <property type="protein sequence ID" value="GAA4423115.1"/>
    <property type="molecule type" value="Genomic_DNA"/>
</dbReference>
<protein>
    <submittedName>
        <fullName evidence="2">FRG domain-containing protein</fullName>
    </submittedName>
</protein>
<proteinExistence type="predicted"/>
<comment type="caution">
    <text evidence="2">The sequence shown here is derived from an EMBL/GenBank/DDBJ whole genome shotgun (WGS) entry which is preliminary data.</text>
</comment>
<feature type="domain" description="FRG" evidence="1">
    <location>
        <begin position="29"/>
        <end position="133"/>
    </location>
</feature>
<reference evidence="3" key="1">
    <citation type="journal article" date="2019" name="Int. J. Syst. Evol. Microbiol.">
        <title>The Global Catalogue of Microorganisms (GCM) 10K type strain sequencing project: providing services to taxonomists for standard genome sequencing and annotation.</title>
        <authorList>
            <consortium name="The Broad Institute Genomics Platform"/>
            <consortium name="The Broad Institute Genome Sequencing Center for Infectious Disease"/>
            <person name="Wu L."/>
            <person name="Ma J."/>
        </authorList>
    </citation>
    <scope>NUCLEOTIDE SEQUENCE [LARGE SCALE GENOMIC DNA]</scope>
    <source>
        <strain evidence="3">JCM 17926</strain>
    </source>
</reference>
<dbReference type="SMART" id="SM00901">
    <property type="entry name" value="FRG"/>
    <property type="match status" value="1"/>
</dbReference>